<dbReference type="AlphaFoldDB" id="A0A179DIX0"/>
<sequence>MEFEIIWTKKALTTFNDRIEYLQIHFNEKEIFHFTQRVSKTLNTIKYNPLIFRKSQILNNVYNGLIIKQVSVIYRVKDDSNLIELLAFIDNRQKPNKRLS</sequence>
<gene>
    <name evidence="2" type="ORF">A5893_07270</name>
</gene>
<dbReference type="Gene3D" id="3.30.2310.20">
    <property type="entry name" value="RelE-like"/>
    <property type="match status" value="1"/>
</dbReference>
<protein>
    <recommendedName>
        <fullName evidence="4">Plasmid stabilization protein</fullName>
    </recommendedName>
</protein>
<dbReference type="RefSeq" id="WP_068821963.1">
    <property type="nucleotide sequence ID" value="NZ_LWHJ01000022.1"/>
</dbReference>
<accession>A0A179DIX0</accession>
<reference evidence="2 3" key="1">
    <citation type="submission" date="2016-04" db="EMBL/GenBank/DDBJ databases">
        <authorList>
            <person name="Evans L.H."/>
            <person name="Alamgir A."/>
            <person name="Owens N."/>
            <person name="Weber N.D."/>
            <person name="Virtaneva K."/>
            <person name="Barbian K."/>
            <person name="Babar A."/>
            <person name="Rosenke K."/>
        </authorList>
    </citation>
    <scope>NUCLEOTIDE SEQUENCE [LARGE SCALE GENOMIC DNA]</scope>
    <source>
        <strain evidence="2 3">CCM 8644</strain>
    </source>
</reference>
<evidence type="ECO:0000313" key="2">
    <source>
        <dbReference type="EMBL" id="OAQ40732.1"/>
    </source>
</evidence>
<evidence type="ECO:0000256" key="1">
    <source>
        <dbReference type="ARBA" id="ARBA00022649"/>
    </source>
</evidence>
<dbReference type="OrthoDB" id="963196at2"/>
<evidence type="ECO:0008006" key="4">
    <source>
        <dbReference type="Google" id="ProtNLM"/>
    </source>
</evidence>
<reference evidence="2 3" key="2">
    <citation type="submission" date="2016-06" db="EMBL/GenBank/DDBJ databases">
        <title>Pedobacter psychrophilus sp. nov., isolated from Antarctic fragmentary rock.</title>
        <authorList>
            <person name="Svec P."/>
        </authorList>
    </citation>
    <scope>NUCLEOTIDE SEQUENCE [LARGE SCALE GENOMIC DNA]</scope>
    <source>
        <strain evidence="2 3">CCM 8644</strain>
    </source>
</reference>
<dbReference type="STRING" id="1826909.A5893_07270"/>
<dbReference type="Pfam" id="PF05016">
    <property type="entry name" value="ParE_toxin"/>
    <property type="match status" value="1"/>
</dbReference>
<keyword evidence="1" id="KW-1277">Toxin-antitoxin system</keyword>
<evidence type="ECO:0000313" key="3">
    <source>
        <dbReference type="Proteomes" id="UP000078459"/>
    </source>
</evidence>
<keyword evidence="3" id="KW-1185">Reference proteome</keyword>
<dbReference type="Proteomes" id="UP000078459">
    <property type="component" value="Unassembled WGS sequence"/>
</dbReference>
<proteinExistence type="predicted"/>
<dbReference type="InterPro" id="IPR007712">
    <property type="entry name" value="RelE/ParE_toxin"/>
</dbReference>
<comment type="caution">
    <text evidence="2">The sequence shown here is derived from an EMBL/GenBank/DDBJ whole genome shotgun (WGS) entry which is preliminary data.</text>
</comment>
<organism evidence="2 3">
    <name type="scientific">Pedobacter psychrophilus</name>
    <dbReference type="NCBI Taxonomy" id="1826909"/>
    <lineage>
        <taxon>Bacteria</taxon>
        <taxon>Pseudomonadati</taxon>
        <taxon>Bacteroidota</taxon>
        <taxon>Sphingobacteriia</taxon>
        <taxon>Sphingobacteriales</taxon>
        <taxon>Sphingobacteriaceae</taxon>
        <taxon>Pedobacter</taxon>
    </lineage>
</organism>
<dbReference type="EMBL" id="LWHJ01000022">
    <property type="protein sequence ID" value="OAQ40732.1"/>
    <property type="molecule type" value="Genomic_DNA"/>
</dbReference>
<name>A0A179DIX0_9SPHI</name>
<dbReference type="InterPro" id="IPR035093">
    <property type="entry name" value="RelE/ParE_toxin_dom_sf"/>
</dbReference>